<evidence type="ECO:0000313" key="6">
    <source>
        <dbReference type="EMBL" id="CAF4155580.1"/>
    </source>
</evidence>
<dbReference type="SMART" id="SM00705">
    <property type="entry name" value="THEG"/>
    <property type="match status" value="3"/>
</dbReference>
<name>A0A814DQ34_9BILA</name>
<dbReference type="PANTHER" id="PTHR15901:SF16">
    <property type="entry name" value="TESTICULAR HAPLOID EXPRESSED GENE PROTEIN"/>
    <property type="match status" value="1"/>
</dbReference>
<organism evidence="4 7">
    <name type="scientific">Rotaria sordida</name>
    <dbReference type="NCBI Taxonomy" id="392033"/>
    <lineage>
        <taxon>Eukaryota</taxon>
        <taxon>Metazoa</taxon>
        <taxon>Spiralia</taxon>
        <taxon>Gnathifera</taxon>
        <taxon>Rotifera</taxon>
        <taxon>Eurotatoria</taxon>
        <taxon>Bdelloidea</taxon>
        <taxon>Philodinida</taxon>
        <taxon>Philodinidae</taxon>
        <taxon>Rotaria</taxon>
    </lineage>
</organism>
<dbReference type="AlphaFoldDB" id="A0A814DQ34"/>
<dbReference type="InterPro" id="IPR006623">
    <property type="entry name" value="THEG"/>
</dbReference>
<dbReference type="InterPro" id="IPR042401">
    <property type="entry name" value="SPMAP2-like"/>
</dbReference>
<gene>
    <name evidence="6" type="ORF">JBS370_LOCUS34217</name>
    <name evidence="3" type="ORF">JXQ802_LOCUS11799</name>
    <name evidence="4" type="ORF">JXQ802_LOCUS11976</name>
    <name evidence="2" type="ORF">PYM288_LOCUS8330</name>
    <name evidence="5" type="ORF">ZHD862_LOCUS10482</name>
</gene>
<dbReference type="EMBL" id="CAJNOL010000242">
    <property type="protein sequence ID" value="CAF0956744.1"/>
    <property type="molecule type" value="Genomic_DNA"/>
</dbReference>
<dbReference type="EMBL" id="CAJOBD010010632">
    <property type="protein sequence ID" value="CAF4155580.1"/>
    <property type="molecule type" value="Genomic_DNA"/>
</dbReference>
<dbReference type="EMBL" id="CAJNOL010000237">
    <property type="protein sequence ID" value="CAF0953180.1"/>
    <property type="molecule type" value="Genomic_DNA"/>
</dbReference>
<dbReference type="Proteomes" id="UP000663870">
    <property type="component" value="Unassembled WGS sequence"/>
</dbReference>
<evidence type="ECO:0000313" key="5">
    <source>
        <dbReference type="EMBL" id="CAF0960280.1"/>
    </source>
</evidence>
<dbReference type="EMBL" id="CAJNOH010000110">
    <property type="protein sequence ID" value="CAF0876679.1"/>
    <property type="molecule type" value="Genomic_DNA"/>
</dbReference>
<keyword evidence="1" id="KW-0677">Repeat</keyword>
<keyword evidence="7" id="KW-1185">Reference proteome</keyword>
<dbReference type="EMBL" id="CAJNOT010000377">
    <property type="protein sequence ID" value="CAF0960280.1"/>
    <property type="molecule type" value="Genomic_DNA"/>
</dbReference>
<evidence type="ECO:0000313" key="7">
    <source>
        <dbReference type="Proteomes" id="UP000663870"/>
    </source>
</evidence>
<evidence type="ECO:0000313" key="4">
    <source>
        <dbReference type="EMBL" id="CAF0956744.1"/>
    </source>
</evidence>
<comment type="caution">
    <text evidence="4">The sequence shown here is derived from an EMBL/GenBank/DDBJ whole genome shotgun (WGS) entry which is preliminary data.</text>
</comment>
<dbReference type="Proteomes" id="UP000663854">
    <property type="component" value="Unassembled WGS sequence"/>
</dbReference>
<dbReference type="PANTHER" id="PTHR15901">
    <property type="entry name" value="TESTICULAR HAPLOID EXPRESSED GENE PROTEIN"/>
    <property type="match status" value="1"/>
</dbReference>
<dbReference type="Proteomes" id="UP000663864">
    <property type="component" value="Unassembled WGS sequence"/>
</dbReference>
<protein>
    <submittedName>
        <fullName evidence="4">Uncharacterized protein</fullName>
    </submittedName>
</protein>
<dbReference type="Proteomes" id="UP000663836">
    <property type="component" value="Unassembled WGS sequence"/>
</dbReference>
<dbReference type="Pfam" id="PF14912">
    <property type="entry name" value="THEG"/>
    <property type="match status" value="2"/>
</dbReference>
<accession>A0A814DQ34</accession>
<evidence type="ECO:0000313" key="2">
    <source>
        <dbReference type="EMBL" id="CAF0876679.1"/>
    </source>
</evidence>
<sequence>MALSASSSHSSKSYERKYYEYERSPYSFVTPSALIYQATDRIQSLSKPKIRKDTTIREGYSRYISNPAYSGVSKAATNAECSSHLSNLALPLERRESYQFELPLPRPVSRSALRYQATERINELALPRKQSSTH</sequence>
<proteinExistence type="predicted"/>
<evidence type="ECO:0000313" key="3">
    <source>
        <dbReference type="EMBL" id="CAF0953180.1"/>
    </source>
</evidence>
<reference evidence="4" key="1">
    <citation type="submission" date="2021-02" db="EMBL/GenBank/DDBJ databases">
        <authorList>
            <person name="Nowell W R."/>
        </authorList>
    </citation>
    <scope>NUCLEOTIDE SEQUENCE</scope>
</reference>
<evidence type="ECO:0000256" key="1">
    <source>
        <dbReference type="ARBA" id="ARBA00022737"/>
    </source>
</evidence>